<feature type="compositionally biased region" description="Gly residues" evidence="1">
    <location>
        <begin position="185"/>
        <end position="194"/>
    </location>
</feature>
<gene>
    <name evidence="2" type="primary">OSJNBa0004L11.9</name>
</gene>
<proteinExistence type="predicted"/>
<protein>
    <submittedName>
        <fullName evidence="2">Uncharacterized protein</fullName>
    </submittedName>
</protein>
<feature type="compositionally biased region" description="Acidic residues" evidence="1">
    <location>
        <begin position="1"/>
        <end position="10"/>
    </location>
</feature>
<evidence type="ECO:0000313" key="2">
    <source>
        <dbReference type="EMBL" id="AAS07261.1"/>
    </source>
</evidence>
<feature type="compositionally biased region" description="Basic and acidic residues" evidence="1">
    <location>
        <begin position="162"/>
        <end position="172"/>
    </location>
</feature>
<name>Q75IA1_ORYSJ</name>
<sequence length="194" mass="21176">MDDAATEENITDTPAPTPTPAATRQGEIIWIDVLDYIPPCPFDSFHINLVTYKRACRERWQLGIEEEKLISMGDVTTKEKNVIVTAYEEVPPAPRRRRPGSGRAGATSSSSSTTTAEVTTWQQAKAAPAAYQAGVAAGARYRGSNRRALLLAYAQHLRRRDQRGASGERPRVLMEWGKWKTQGHPGAGAGGDAN</sequence>
<dbReference type="Proteomes" id="UP000000763">
    <property type="component" value="Chromosome 3"/>
</dbReference>
<feature type="region of interest" description="Disordered" evidence="1">
    <location>
        <begin position="90"/>
        <end position="120"/>
    </location>
</feature>
<reference evidence="3" key="1">
    <citation type="journal article" date="2005" name="Nature">
        <title>The map-based sequence of the rice genome.</title>
        <authorList>
            <consortium name="International rice genome sequencing project (IRGSP)"/>
            <person name="Matsumoto T."/>
            <person name="Wu J."/>
            <person name="Kanamori H."/>
            <person name="Katayose Y."/>
            <person name="Fujisawa M."/>
            <person name="Namiki N."/>
            <person name="Mizuno H."/>
            <person name="Yamamoto K."/>
            <person name="Antonio B.A."/>
            <person name="Baba T."/>
            <person name="Sakata K."/>
            <person name="Nagamura Y."/>
            <person name="Aoki H."/>
            <person name="Arikawa K."/>
            <person name="Arita K."/>
            <person name="Bito T."/>
            <person name="Chiden Y."/>
            <person name="Fujitsuka N."/>
            <person name="Fukunaka R."/>
            <person name="Hamada M."/>
            <person name="Harada C."/>
            <person name="Hayashi A."/>
            <person name="Hijishita S."/>
            <person name="Honda M."/>
            <person name="Hosokawa S."/>
            <person name="Ichikawa Y."/>
            <person name="Idonuma A."/>
            <person name="Iijima M."/>
            <person name="Ikeda M."/>
            <person name="Ikeno M."/>
            <person name="Ito K."/>
            <person name="Ito S."/>
            <person name="Ito T."/>
            <person name="Ito Y."/>
            <person name="Ito Y."/>
            <person name="Iwabuchi A."/>
            <person name="Kamiya K."/>
            <person name="Karasawa W."/>
            <person name="Kurita K."/>
            <person name="Katagiri S."/>
            <person name="Kikuta A."/>
            <person name="Kobayashi H."/>
            <person name="Kobayashi N."/>
            <person name="Machita K."/>
            <person name="Maehara T."/>
            <person name="Masukawa M."/>
            <person name="Mizubayashi T."/>
            <person name="Mukai Y."/>
            <person name="Nagasaki H."/>
            <person name="Nagata Y."/>
            <person name="Naito S."/>
            <person name="Nakashima M."/>
            <person name="Nakama Y."/>
            <person name="Nakamichi Y."/>
            <person name="Nakamura M."/>
            <person name="Meguro A."/>
            <person name="Negishi M."/>
            <person name="Ohta I."/>
            <person name="Ohta T."/>
            <person name="Okamoto M."/>
            <person name="Ono N."/>
            <person name="Saji S."/>
            <person name="Sakaguchi M."/>
            <person name="Sakai K."/>
            <person name="Shibata M."/>
            <person name="Shimokawa T."/>
            <person name="Song J."/>
            <person name="Takazaki Y."/>
            <person name="Terasawa K."/>
            <person name="Tsugane M."/>
            <person name="Tsuji K."/>
            <person name="Ueda S."/>
            <person name="Waki K."/>
            <person name="Yamagata H."/>
            <person name="Yamamoto M."/>
            <person name="Yamamoto S."/>
            <person name="Yamane H."/>
            <person name="Yoshiki S."/>
            <person name="Yoshihara R."/>
            <person name="Yukawa K."/>
            <person name="Zhong H."/>
            <person name="Yano M."/>
            <person name="Yuan Q."/>
            <person name="Ouyang S."/>
            <person name="Liu J."/>
            <person name="Jones K.M."/>
            <person name="Gansberger K."/>
            <person name="Moffat K."/>
            <person name="Hill J."/>
            <person name="Bera J."/>
            <person name="Fadrosh D."/>
            <person name="Jin S."/>
            <person name="Johri S."/>
            <person name="Kim M."/>
            <person name="Overton L."/>
            <person name="Reardon M."/>
            <person name="Tsitrin T."/>
            <person name="Vuong H."/>
            <person name="Weaver B."/>
            <person name="Ciecko A."/>
            <person name="Tallon L."/>
            <person name="Jackson J."/>
            <person name="Pai G."/>
            <person name="Aken S.V."/>
            <person name="Utterback T."/>
            <person name="Reidmuller S."/>
            <person name="Feldblyum T."/>
            <person name="Hsiao J."/>
            <person name="Zismann V."/>
            <person name="Iobst S."/>
            <person name="de Vazeille A.R."/>
            <person name="Buell C.R."/>
            <person name="Ying K."/>
            <person name="Li Y."/>
            <person name="Lu T."/>
            <person name="Huang Y."/>
            <person name="Zhao Q."/>
            <person name="Feng Q."/>
            <person name="Zhang L."/>
            <person name="Zhu J."/>
            <person name="Weng Q."/>
            <person name="Mu J."/>
            <person name="Lu Y."/>
            <person name="Fan D."/>
            <person name="Liu Y."/>
            <person name="Guan J."/>
            <person name="Zhang Y."/>
            <person name="Yu S."/>
            <person name="Liu X."/>
            <person name="Zhang Y."/>
            <person name="Hong G."/>
            <person name="Han B."/>
            <person name="Choisne N."/>
            <person name="Demange N."/>
            <person name="Orjeda G."/>
            <person name="Samain S."/>
            <person name="Cattolico L."/>
            <person name="Pelletier E."/>
            <person name="Couloux A."/>
            <person name="Segurens B."/>
            <person name="Wincker P."/>
            <person name="D'Hont A."/>
            <person name="Scarpelli C."/>
            <person name="Weissenbach J."/>
            <person name="Salanoubat M."/>
            <person name="Quetier F."/>
            <person name="Yu Y."/>
            <person name="Kim H.R."/>
            <person name="Rambo T."/>
            <person name="Currie J."/>
            <person name="Collura K."/>
            <person name="Luo M."/>
            <person name="Yang T."/>
            <person name="Ammiraju J.S.S."/>
            <person name="Engler F."/>
            <person name="Soderlund C."/>
            <person name="Wing R.A."/>
            <person name="Palmer L.E."/>
            <person name="de la Bastide M."/>
            <person name="Spiegel L."/>
            <person name="Nascimento L."/>
            <person name="Zutavern T."/>
            <person name="O'Shaughnessy A."/>
            <person name="Dike S."/>
            <person name="Dedhia N."/>
            <person name="Preston R."/>
            <person name="Balija V."/>
            <person name="McCombie W.R."/>
            <person name="Chow T."/>
            <person name="Chen H."/>
            <person name="Chung M."/>
            <person name="Chen C."/>
            <person name="Shaw J."/>
            <person name="Wu H."/>
            <person name="Hsiao K."/>
            <person name="Chao Y."/>
            <person name="Chu M."/>
            <person name="Cheng C."/>
            <person name="Hour A."/>
            <person name="Lee P."/>
            <person name="Lin S."/>
            <person name="Lin Y."/>
            <person name="Liou J."/>
            <person name="Liu S."/>
            <person name="Hsing Y."/>
            <person name="Raghuvanshi S."/>
            <person name="Mohanty A."/>
            <person name="Bharti A.K."/>
            <person name="Gaur A."/>
            <person name="Gupta V."/>
            <person name="Kumar D."/>
            <person name="Ravi V."/>
            <person name="Vij S."/>
            <person name="Kapur A."/>
            <person name="Khurana P."/>
            <person name="Khurana P."/>
            <person name="Khurana J.P."/>
            <person name="Tyagi A.K."/>
            <person name="Gaikwad K."/>
            <person name="Singh A."/>
            <person name="Dalal V."/>
            <person name="Srivastava S."/>
            <person name="Dixit A."/>
            <person name="Pal A.K."/>
            <person name="Ghazi I.A."/>
            <person name="Yadav M."/>
            <person name="Pandit A."/>
            <person name="Bhargava A."/>
            <person name="Sureshbabu K."/>
            <person name="Batra K."/>
            <person name="Sharma T.R."/>
            <person name="Mohapatra T."/>
            <person name="Singh N.K."/>
            <person name="Messing J."/>
            <person name="Nelson A.B."/>
            <person name="Fuks G."/>
            <person name="Kavchok S."/>
            <person name="Keizer G."/>
            <person name="Linton E."/>
            <person name="Llaca V."/>
            <person name="Song R."/>
            <person name="Tanyolac B."/>
            <person name="Young S."/>
            <person name="Ho-Il K."/>
            <person name="Hahn J.H."/>
            <person name="Sangsakoo G."/>
            <person name="Vanavichit A."/>
            <person name="de Mattos Luiz.A.T."/>
            <person name="Zimmer P.D."/>
            <person name="Malone G."/>
            <person name="Dellagostin O."/>
            <person name="de Oliveira A.C."/>
            <person name="Bevan M."/>
            <person name="Bancroft I."/>
            <person name="Minx P."/>
            <person name="Cordum H."/>
            <person name="Wilson R."/>
            <person name="Cheng Z."/>
            <person name="Jin W."/>
            <person name="Jiang J."/>
            <person name="Leong S.A."/>
            <person name="Iwama H."/>
            <person name="Gojobori T."/>
            <person name="Itoh T."/>
            <person name="Niimura Y."/>
            <person name="Fujii Y."/>
            <person name="Habara T."/>
            <person name="Sakai H."/>
            <person name="Sato Y."/>
            <person name="Wilson G."/>
            <person name="Kumar K."/>
            <person name="McCouch S."/>
            <person name="Juretic N."/>
            <person name="Hoen D."/>
            <person name="Wright S."/>
            <person name="Bruskiewich R."/>
            <person name="Bureau T."/>
            <person name="Miyao A."/>
            <person name="Hirochika H."/>
            <person name="Nishikawa T."/>
            <person name="Kadowaki K."/>
            <person name="Sugiura M."/>
            <person name="Burr B."/>
            <person name="Sasaki T."/>
        </authorList>
    </citation>
    <scope>NUCLEOTIDE SEQUENCE [LARGE SCALE GENOMIC DNA]</scope>
    <source>
        <strain evidence="3">cv. Nipponbare</strain>
    </source>
</reference>
<feature type="region of interest" description="Disordered" evidence="1">
    <location>
        <begin position="158"/>
        <end position="194"/>
    </location>
</feature>
<feature type="compositionally biased region" description="Low complexity" evidence="1">
    <location>
        <begin position="104"/>
        <end position="120"/>
    </location>
</feature>
<accession>Q75IA1</accession>
<evidence type="ECO:0000313" key="3">
    <source>
        <dbReference type="Proteomes" id="UP000000763"/>
    </source>
</evidence>
<reference evidence="3" key="2">
    <citation type="journal article" date="2008" name="Nucleic Acids Res.">
        <title>The rice annotation project database (RAP-DB): 2008 update.</title>
        <authorList>
            <consortium name="The rice annotation project (RAP)"/>
        </authorList>
    </citation>
    <scope>GENOME REANNOTATION</scope>
    <source>
        <strain evidence="3">cv. Nipponbare</strain>
    </source>
</reference>
<dbReference type="EMBL" id="AC133334">
    <property type="protein sequence ID" value="AAS07261.1"/>
    <property type="molecule type" value="Genomic_DNA"/>
</dbReference>
<feature type="region of interest" description="Disordered" evidence="1">
    <location>
        <begin position="1"/>
        <end position="23"/>
    </location>
</feature>
<evidence type="ECO:0000256" key="1">
    <source>
        <dbReference type="SAM" id="MobiDB-lite"/>
    </source>
</evidence>
<dbReference type="AlphaFoldDB" id="Q75IA1"/>
<organism evidence="2 3">
    <name type="scientific">Oryza sativa subsp. japonica</name>
    <name type="common">Rice</name>
    <dbReference type="NCBI Taxonomy" id="39947"/>
    <lineage>
        <taxon>Eukaryota</taxon>
        <taxon>Viridiplantae</taxon>
        <taxon>Streptophyta</taxon>
        <taxon>Embryophyta</taxon>
        <taxon>Tracheophyta</taxon>
        <taxon>Spermatophyta</taxon>
        <taxon>Magnoliopsida</taxon>
        <taxon>Liliopsida</taxon>
        <taxon>Poales</taxon>
        <taxon>Poaceae</taxon>
        <taxon>BOP clade</taxon>
        <taxon>Oryzoideae</taxon>
        <taxon>Oryzeae</taxon>
        <taxon>Oryzinae</taxon>
        <taxon>Oryza</taxon>
        <taxon>Oryza sativa</taxon>
    </lineage>
</organism>